<feature type="domain" description="SLH" evidence="4">
    <location>
        <begin position="25"/>
        <end position="84"/>
    </location>
</feature>
<dbReference type="GO" id="GO:0030288">
    <property type="term" value="C:outer membrane-bounded periplasmic space"/>
    <property type="evidence" value="ECO:0007669"/>
    <property type="project" value="TreeGrafter"/>
</dbReference>
<gene>
    <name evidence="6" type="ORF">H0267_10890</name>
</gene>
<keyword evidence="7" id="KW-1185">Reference proteome</keyword>
<reference evidence="6 7" key="1">
    <citation type="journal article" date="2005" name="Int. J. Syst. Evol. Microbiol.">
        <title>Halobacillus yeomjeoni sp. nov., isolated from a marine solar saltern in Korea.</title>
        <authorList>
            <person name="Yoon J.H."/>
            <person name="Kang S.J."/>
            <person name="Lee C.H."/>
            <person name="Oh H.W."/>
            <person name="Oh T.K."/>
        </authorList>
    </citation>
    <scope>NUCLEOTIDE SEQUENCE [LARGE SCALE GENOMIC DNA]</scope>
    <source>
        <strain evidence="6 7">KCTC 3957</strain>
    </source>
</reference>
<keyword evidence="2" id="KW-0378">Hydrolase</keyword>
<dbReference type="Pfam" id="PF00395">
    <property type="entry name" value="SLH"/>
    <property type="match status" value="3"/>
</dbReference>
<dbReference type="AlphaFoldDB" id="A0A931HW18"/>
<feature type="domain" description="SLH" evidence="4">
    <location>
        <begin position="149"/>
        <end position="207"/>
    </location>
</feature>
<dbReference type="SMART" id="SM00646">
    <property type="entry name" value="Ami_3"/>
    <property type="match status" value="1"/>
</dbReference>
<dbReference type="InterPro" id="IPR002508">
    <property type="entry name" value="MurNAc-LAA_cat"/>
</dbReference>
<dbReference type="PROSITE" id="PS51781">
    <property type="entry name" value="SH3B"/>
    <property type="match status" value="1"/>
</dbReference>
<dbReference type="SUPFAM" id="SSF53187">
    <property type="entry name" value="Zn-dependent exopeptidases"/>
    <property type="match status" value="1"/>
</dbReference>
<dbReference type="PANTHER" id="PTHR30404">
    <property type="entry name" value="N-ACETYLMURAMOYL-L-ALANINE AMIDASE"/>
    <property type="match status" value="1"/>
</dbReference>
<evidence type="ECO:0000256" key="3">
    <source>
        <dbReference type="ARBA" id="ARBA00023316"/>
    </source>
</evidence>
<dbReference type="GO" id="GO:0009253">
    <property type="term" value="P:peptidoglycan catabolic process"/>
    <property type="evidence" value="ECO:0007669"/>
    <property type="project" value="InterPro"/>
</dbReference>
<evidence type="ECO:0000259" key="4">
    <source>
        <dbReference type="PROSITE" id="PS51272"/>
    </source>
</evidence>
<dbReference type="CDD" id="cd02696">
    <property type="entry name" value="MurNAc-LAA"/>
    <property type="match status" value="1"/>
</dbReference>
<dbReference type="PANTHER" id="PTHR30404:SF0">
    <property type="entry name" value="N-ACETYLMURAMOYL-L-ALANINE AMIDASE AMIC"/>
    <property type="match status" value="1"/>
</dbReference>
<protein>
    <submittedName>
        <fullName evidence="6">N-acetylmuramoyl-L-alanine amidase</fullName>
    </submittedName>
</protein>
<dbReference type="Pfam" id="PF08239">
    <property type="entry name" value="SH3_3"/>
    <property type="match status" value="1"/>
</dbReference>
<dbReference type="Gene3D" id="3.40.630.40">
    <property type="entry name" value="Zn-dependent exopeptidases"/>
    <property type="match status" value="1"/>
</dbReference>
<dbReference type="SMART" id="SM00287">
    <property type="entry name" value="SH3b"/>
    <property type="match status" value="1"/>
</dbReference>
<dbReference type="Proteomes" id="UP000614490">
    <property type="component" value="Unassembled WGS sequence"/>
</dbReference>
<dbReference type="InterPro" id="IPR050695">
    <property type="entry name" value="N-acetylmuramoyl_amidase_3"/>
</dbReference>
<keyword evidence="3" id="KW-0961">Cell wall biogenesis/degradation</keyword>
<feature type="domain" description="SH3b" evidence="5">
    <location>
        <begin position="214"/>
        <end position="276"/>
    </location>
</feature>
<feature type="domain" description="SLH" evidence="4">
    <location>
        <begin position="85"/>
        <end position="148"/>
    </location>
</feature>
<sequence>MVRKIWSLSFIAFVLVLTSFLPVQSVSANPLSDIPDRSSEEINYLIQRGVIVGFPDGTLKPKDPVTRQEAATLVGRALELNGEKRSTIFPDVPKASYASGYIQSAYDQKIITGYPDGTYQPQNHITRGEMAYLISKAFSLTSTSGTQYSDIPTEGALTTAIDKVSTAGIANGYPDGTYQPGKSITREEFSLLIARGLNPKFKVGGTDTTPDQPIGEKYVSTSILNVRTGPGVSYEKVGKLSLGTKVTIYKEVGDWCQISYNGTRAYVHGAYLLDKLKEKRVIAIDAGHGGYDGGASANSVLEKEVNLAVSKKVRDLLEKSGVEVIMTRNDDTYISLDGRVKHAVDNGADTFVSIHSNAFPNNESVSGIETFYSSAALNDRAYKSYKLASFIHDRLVEAMEMKSRGVKDVPYRVIHATPLPSALVELGFLTNSSDASKLGSTYWQDKASKAIYLGVIDYYNWIDK</sequence>
<proteinExistence type="predicted"/>
<evidence type="ECO:0000259" key="5">
    <source>
        <dbReference type="PROSITE" id="PS51781"/>
    </source>
</evidence>
<organism evidence="6 7">
    <name type="scientific">Halobacillus yeomjeoni</name>
    <dbReference type="NCBI Taxonomy" id="311194"/>
    <lineage>
        <taxon>Bacteria</taxon>
        <taxon>Bacillati</taxon>
        <taxon>Bacillota</taxon>
        <taxon>Bacilli</taxon>
        <taxon>Bacillales</taxon>
        <taxon>Bacillaceae</taxon>
        <taxon>Halobacillus</taxon>
    </lineage>
</organism>
<evidence type="ECO:0000256" key="2">
    <source>
        <dbReference type="ARBA" id="ARBA00022801"/>
    </source>
</evidence>
<dbReference type="RefSeq" id="WP_197317339.1">
    <property type="nucleotide sequence ID" value="NZ_JADZSC010000002.1"/>
</dbReference>
<dbReference type="GO" id="GO:0071555">
    <property type="term" value="P:cell wall organization"/>
    <property type="evidence" value="ECO:0007669"/>
    <property type="project" value="UniProtKB-KW"/>
</dbReference>
<accession>A0A931HW18</accession>
<evidence type="ECO:0000313" key="7">
    <source>
        <dbReference type="Proteomes" id="UP000614490"/>
    </source>
</evidence>
<dbReference type="InterPro" id="IPR003646">
    <property type="entry name" value="SH3-like_bac-type"/>
</dbReference>
<comment type="caution">
    <text evidence="6">The sequence shown here is derived from an EMBL/GenBank/DDBJ whole genome shotgun (WGS) entry which is preliminary data.</text>
</comment>
<dbReference type="InterPro" id="IPR001119">
    <property type="entry name" value="SLH_dom"/>
</dbReference>
<dbReference type="PROSITE" id="PS51272">
    <property type="entry name" value="SLH"/>
    <property type="match status" value="3"/>
</dbReference>
<evidence type="ECO:0000313" key="6">
    <source>
        <dbReference type="EMBL" id="MBH0230722.1"/>
    </source>
</evidence>
<dbReference type="EMBL" id="JADZSC010000002">
    <property type="protein sequence ID" value="MBH0230722.1"/>
    <property type="molecule type" value="Genomic_DNA"/>
</dbReference>
<dbReference type="GO" id="GO:0008745">
    <property type="term" value="F:N-acetylmuramoyl-L-alanine amidase activity"/>
    <property type="evidence" value="ECO:0007669"/>
    <property type="project" value="InterPro"/>
</dbReference>
<keyword evidence="1" id="KW-0732">Signal</keyword>
<name>A0A931HW18_9BACI</name>
<evidence type="ECO:0000256" key="1">
    <source>
        <dbReference type="ARBA" id="ARBA00022729"/>
    </source>
</evidence>
<dbReference type="Gene3D" id="2.30.30.40">
    <property type="entry name" value="SH3 Domains"/>
    <property type="match status" value="1"/>
</dbReference>
<dbReference type="Pfam" id="PF01520">
    <property type="entry name" value="Amidase_3"/>
    <property type="match status" value="1"/>
</dbReference>